<comment type="caution">
    <text evidence="1">The sequence shown here is derived from an EMBL/GenBank/DDBJ whole genome shotgun (WGS) entry which is preliminary data.</text>
</comment>
<protein>
    <submittedName>
        <fullName evidence="1">Uncharacterized protein</fullName>
    </submittedName>
</protein>
<keyword evidence="2" id="KW-1185">Reference proteome</keyword>
<gene>
    <name evidence="1" type="ORF">OCL97_20940</name>
</gene>
<evidence type="ECO:0000313" key="2">
    <source>
        <dbReference type="Proteomes" id="UP001598130"/>
    </source>
</evidence>
<dbReference type="Proteomes" id="UP001598130">
    <property type="component" value="Unassembled WGS sequence"/>
</dbReference>
<reference evidence="1 2" key="1">
    <citation type="submission" date="2022-09" db="EMBL/GenBank/DDBJ databases">
        <title>New species of Phenylobacterium.</title>
        <authorList>
            <person name="Mieszkin S."/>
        </authorList>
    </citation>
    <scope>NUCLEOTIDE SEQUENCE [LARGE SCALE GENOMIC DNA]</scope>
    <source>
        <strain evidence="1 2">HK31-G</strain>
    </source>
</reference>
<evidence type="ECO:0000313" key="1">
    <source>
        <dbReference type="EMBL" id="MFD3266417.1"/>
    </source>
</evidence>
<accession>A0ABW6CTL3</accession>
<sequence>MTATTEKLGLFLPQGLHEQMVQAAAERLSGRKTPRGGVRLVYEQAFNDLLEALDAGQLVAFPAVRGPKHRISVRVSGLLCARIRGRLDPLNLKLTDFASTAIAGFLHPPEGA</sequence>
<name>A0ABW6CTL3_9CAUL</name>
<organism evidence="1 2">
    <name type="scientific">Phenylobacterium ferrooxidans</name>
    <dbReference type="NCBI Taxonomy" id="2982689"/>
    <lineage>
        <taxon>Bacteria</taxon>
        <taxon>Pseudomonadati</taxon>
        <taxon>Pseudomonadota</taxon>
        <taxon>Alphaproteobacteria</taxon>
        <taxon>Caulobacterales</taxon>
        <taxon>Caulobacteraceae</taxon>
        <taxon>Phenylobacterium</taxon>
    </lineage>
</organism>
<dbReference type="RefSeq" id="WP_377371672.1">
    <property type="nucleotide sequence ID" value="NZ_JAOTJD010000058.1"/>
</dbReference>
<proteinExistence type="predicted"/>
<dbReference type="EMBL" id="JAOTJD010000058">
    <property type="protein sequence ID" value="MFD3266417.1"/>
    <property type="molecule type" value="Genomic_DNA"/>
</dbReference>